<dbReference type="PANTHER" id="PTHR21311:SF0">
    <property type="entry name" value="CONSERVED OLIGOMERIC GOLGI COMPLEX SUBUNIT 8"/>
    <property type="match status" value="1"/>
</dbReference>
<dbReference type="AlphaFoldDB" id="A0A9P0GRV0"/>
<evidence type="ECO:0000256" key="6">
    <source>
        <dbReference type="ARBA" id="ARBA00023034"/>
    </source>
</evidence>
<evidence type="ECO:0000256" key="7">
    <source>
        <dbReference type="ARBA" id="ARBA00023136"/>
    </source>
</evidence>
<evidence type="ECO:0000313" key="11">
    <source>
        <dbReference type="Proteomes" id="UP001153737"/>
    </source>
</evidence>
<sequence>MSYNNALLNDLFPKGYTDDWDSDHIEKCLFKLGTYKVSDLLKKSEAMKSERVTLEERIQELAITNYKTFIETAECSQELFSQYNGIEKKLDKLLYDIPNFEEKCATFGEKSGSISQWRKQNSSTLEKSAQILEILELPQLMNSFITDGLYEDALELAGYVRKLESKNSDIPIFKSIVADIDKAWLLMLHQLVSQLRGDLSLPKCLQILGILRRMEVFSETELRLKFLQCRSCWLDHCLEIIPKNEVSHHLSKTIEVTRVNLFNILTQYRAVFNDDERGPLILSTTTNLNVNQNLILFSWIKSKISDFLLTLESDLQDLTPIESILDQCMYFGASFSKIGCDFRTSMIPIFTKKICKDFKESVFEGNKTFEKNIDRFTLIDKNYPGIPWKTKSENQMQPPDSLLEFYPLAEYTNNILSALNNLRLCAPIAILDEIVATLEASLVVISKLLLKLYIQEQQAFSTTSKDAFTRLCMSFSDDLVPYLQKCLHIIYQPSQIASTLGVSVKILQDEGITFLNRELVIAPIVHLLPMKTDSENICIIEAVQ</sequence>
<dbReference type="PANTHER" id="PTHR21311">
    <property type="entry name" value="CONSERVED OLIGOMERIC GOLGI COMPLEX COMPONENT 8"/>
    <property type="match status" value="1"/>
</dbReference>
<dbReference type="InterPro" id="IPR007255">
    <property type="entry name" value="COG8"/>
</dbReference>
<reference evidence="10" key="2">
    <citation type="submission" date="2022-10" db="EMBL/GenBank/DDBJ databases">
        <authorList>
            <consortium name="ENA_rothamsted_submissions"/>
            <consortium name="culmorum"/>
            <person name="King R."/>
        </authorList>
    </citation>
    <scope>NUCLEOTIDE SEQUENCE</scope>
</reference>
<keyword evidence="7" id="KW-0472">Membrane</keyword>
<reference evidence="10" key="1">
    <citation type="submission" date="2022-01" db="EMBL/GenBank/DDBJ databases">
        <authorList>
            <person name="King R."/>
        </authorList>
    </citation>
    <scope>NUCLEOTIDE SEQUENCE</scope>
</reference>
<name>A0A9P0GRV0_PHACE</name>
<dbReference type="GO" id="GO:0015031">
    <property type="term" value="P:protein transport"/>
    <property type="evidence" value="ECO:0007669"/>
    <property type="project" value="UniProtKB-KW"/>
</dbReference>
<dbReference type="OrthoDB" id="1661054at2759"/>
<evidence type="ECO:0000313" key="10">
    <source>
        <dbReference type="EMBL" id="CAH1173465.1"/>
    </source>
</evidence>
<keyword evidence="4" id="KW-0813">Transport</keyword>
<organism evidence="10 11">
    <name type="scientific">Phaedon cochleariae</name>
    <name type="common">Mustard beetle</name>
    <dbReference type="NCBI Taxonomy" id="80249"/>
    <lineage>
        <taxon>Eukaryota</taxon>
        <taxon>Metazoa</taxon>
        <taxon>Ecdysozoa</taxon>
        <taxon>Arthropoda</taxon>
        <taxon>Hexapoda</taxon>
        <taxon>Insecta</taxon>
        <taxon>Pterygota</taxon>
        <taxon>Neoptera</taxon>
        <taxon>Endopterygota</taxon>
        <taxon>Coleoptera</taxon>
        <taxon>Polyphaga</taxon>
        <taxon>Cucujiformia</taxon>
        <taxon>Chrysomeloidea</taxon>
        <taxon>Chrysomelidae</taxon>
        <taxon>Chrysomelinae</taxon>
        <taxon>Chrysomelini</taxon>
        <taxon>Phaedon</taxon>
    </lineage>
</organism>
<dbReference type="Proteomes" id="UP001153737">
    <property type="component" value="Chromosome 6"/>
</dbReference>
<dbReference type="InterPro" id="IPR016159">
    <property type="entry name" value="Cullin_repeat-like_dom_sf"/>
</dbReference>
<keyword evidence="11" id="KW-1185">Reference proteome</keyword>
<gene>
    <name evidence="10" type="ORF">PHAECO_LOCUS10239</name>
</gene>
<evidence type="ECO:0000256" key="9">
    <source>
        <dbReference type="SAM" id="Coils"/>
    </source>
</evidence>
<evidence type="ECO:0000256" key="3">
    <source>
        <dbReference type="ARBA" id="ARBA00020983"/>
    </source>
</evidence>
<evidence type="ECO:0000256" key="2">
    <source>
        <dbReference type="ARBA" id="ARBA00006419"/>
    </source>
</evidence>
<keyword evidence="9" id="KW-0175">Coiled coil</keyword>
<evidence type="ECO:0000256" key="5">
    <source>
        <dbReference type="ARBA" id="ARBA00022927"/>
    </source>
</evidence>
<comment type="similarity">
    <text evidence="2">Belongs to the COG8 family.</text>
</comment>
<dbReference type="Pfam" id="PF04124">
    <property type="entry name" value="Dor1"/>
    <property type="match status" value="1"/>
</dbReference>
<evidence type="ECO:0000256" key="1">
    <source>
        <dbReference type="ARBA" id="ARBA00004395"/>
    </source>
</evidence>
<evidence type="ECO:0000256" key="8">
    <source>
        <dbReference type="ARBA" id="ARBA00031347"/>
    </source>
</evidence>
<dbReference type="GO" id="GO:0017119">
    <property type="term" value="C:Golgi transport complex"/>
    <property type="evidence" value="ECO:0007669"/>
    <property type="project" value="InterPro"/>
</dbReference>
<keyword evidence="5" id="KW-0653">Protein transport</keyword>
<feature type="coiled-coil region" evidence="9">
    <location>
        <begin position="37"/>
        <end position="64"/>
    </location>
</feature>
<keyword evidence="6" id="KW-0333">Golgi apparatus</keyword>
<accession>A0A9P0GRV0</accession>
<dbReference type="GO" id="GO:0006891">
    <property type="term" value="P:intra-Golgi vesicle-mediated transport"/>
    <property type="evidence" value="ECO:0007669"/>
    <property type="project" value="TreeGrafter"/>
</dbReference>
<evidence type="ECO:0000256" key="4">
    <source>
        <dbReference type="ARBA" id="ARBA00022448"/>
    </source>
</evidence>
<dbReference type="EMBL" id="OU896712">
    <property type="protein sequence ID" value="CAH1173465.1"/>
    <property type="molecule type" value="Genomic_DNA"/>
</dbReference>
<comment type="subcellular location">
    <subcellularLocation>
        <location evidence="1">Golgi apparatus membrane</location>
        <topology evidence="1">Peripheral membrane protein</topology>
    </subcellularLocation>
</comment>
<dbReference type="SUPFAM" id="SSF74788">
    <property type="entry name" value="Cullin repeat-like"/>
    <property type="match status" value="1"/>
</dbReference>
<proteinExistence type="inferred from homology"/>
<dbReference type="GO" id="GO:0000139">
    <property type="term" value="C:Golgi membrane"/>
    <property type="evidence" value="ECO:0007669"/>
    <property type="project" value="UniProtKB-SubCell"/>
</dbReference>
<protein>
    <recommendedName>
        <fullName evidence="3">Conserved oligomeric Golgi complex subunit 8</fullName>
    </recommendedName>
    <alternativeName>
        <fullName evidence="8">Component of oligomeric Golgi complex 8</fullName>
    </alternativeName>
</protein>